<dbReference type="NCBIfam" id="NF045476">
    <property type="entry name" value="Opp4C"/>
    <property type="match status" value="1"/>
</dbReference>
<keyword evidence="2 7" id="KW-0813">Transport</keyword>
<dbReference type="RefSeq" id="WP_206655804.1">
    <property type="nucleotide sequence ID" value="NZ_CP071182.1"/>
</dbReference>
<dbReference type="InterPro" id="IPR053523">
    <property type="entry name" value="Oligopeptide_permease_AppC"/>
</dbReference>
<accession>A0A9X7VX35</accession>
<keyword evidence="4 7" id="KW-0812">Transmembrane</keyword>
<evidence type="ECO:0000256" key="3">
    <source>
        <dbReference type="ARBA" id="ARBA00022475"/>
    </source>
</evidence>
<keyword evidence="5 7" id="KW-1133">Transmembrane helix</keyword>
<evidence type="ECO:0000256" key="8">
    <source>
        <dbReference type="SAM" id="MobiDB-lite"/>
    </source>
</evidence>
<evidence type="ECO:0000313" key="10">
    <source>
        <dbReference type="EMBL" id="QSO46435.1"/>
    </source>
</evidence>
<evidence type="ECO:0000259" key="9">
    <source>
        <dbReference type="PROSITE" id="PS50928"/>
    </source>
</evidence>
<feature type="transmembrane region" description="Helical" evidence="7">
    <location>
        <begin position="270"/>
        <end position="290"/>
    </location>
</feature>
<evidence type="ECO:0000256" key="2">
    <source>
        <dbReference type="ARBA" id="ARBA00022448"/>
    </source>
</evidence>
<feature type="region of interest" description="Disordered" evidence="8">
    <location>
        <begin position="1"/>
        <end position="23"/>
    </location>
</feature>
<comment type="similarity">
    <text evidence="7">Belongs to the binding-protein-dependent transport system permease family.</text>
</comment>
<evidence type="ECO:0000256" key="6">
    <source>
        <dbReference type="ARBA" id="ARBA00023136"/>
    </source>
</evidence>
<keyword evidence="6 7" id="KW-0472">Membrane</keyword>
<dbReference type="KEGG" id="afx:JZ786_18435"/>
<dbReference type="GO" id="GO:0055085">
    <property type="term" value="P:transmembrane transport"/>
    <property type="evidence" value="ECO:0007669"/>
    <property type="project" value="InterPro"/>
</dbReference>
<dbReference type="InterPro" id="IPR035906">
    <property type="entry name" value="MetI-like_sf"/>
</dbReference>
<feature type="transmembrane region" description="Helical" evidence="7">
    <location>
        <begin position="102"/>
        <end position="126"/>
    </location>
</feature>
<dbReference type="Pfam" id="PF00528">
    <property type="entry name" value="BPD_transp_1"/>
    <property type="match status" value="1"/>
</dbReference>
<feature type="domain" description="ABC transmembrane type-1" evidence="9">
    <location>
        <begin position="102"/>
        <end position="290"/>
    </location>
</feature>
<dbReference type="Gene3D" id="1.10.3720.10">
    <property type="entry name" value="MetI-like"/>
    <property type="match status" value="1"/>
</dbReference>
<dbReference type="SUPFAM" id="SSF161098">
    <property type="entry name" value="MetI-like"/>
    <property type="match status" value="1"/>
</dbReference>
<evidence type="ECO:0000256" key="1">
    <source>
        <dbReference type="ARBA" id="ARBA00004651"/>
    </source>
</evidence>
<proteinExistence type="inferred from homology"/>
<dbReference type="PROSITE" id="PS50928">
    <property type="entry name" value="ABC_TM1"/>
    <property type="match status" value="1"/>
</dbReference>
<dbReference type="InterPro" id="IPR025966">
    <property type="entry name" value="OppC_N"/>
</dbReference>
<dbReference type="CDD" id="cd06261">
    <property type="entry name" value="TM_PBP2"/>
    <property type="match status" value="1"/>
</dbReference>
<keyword evidence="3" id="KW-1003">Cell membrane</keyword>
<feature type="transmembrane region" description="Helical" evidence="7">
    <location>
        <begin position="146"/>
        <end position="174"/>
    </location>
</feature>
<dbReference type="GO" id="GO:0005886">
    <property type="term" value="C:plasma membrane"/>
    <property type="evidence" value="ECO:0007669"/>
    <property type="project" value="UniProtKB-SubCell"/>
</dbReference>
<reference evidence="10 11" key="1">
    <citation type="submission" date="2021-02" db="EMBL/GenBank/DDBJ databases">
        <title>Alicyclobacillus curvatus sp. nov. and Alicyclobacillus mengziensis sp. nov., two acidophilic bacteria isolated from acid mine drainage.</title>
        <authorList>
            <person name="Huang Y."/>
        </authorList>
    </citation>
    <scope>NUCLEOTIDE SEQUENCE [LARGE SCALE GENOMIC DNA]</scope>
    <source>
        <strain evidence="10 11">S30H14</strain>
    </source>
</reference>
<sequence length="303" mass="32748">MSAQVTTPENVDAMAKKGRPSKSPTRMAFERFMVNKAAMASTVVLLLIVLMSIGAPLITHVSPTHQFLMNTDAPPGPGHILGTDQSGFDLFSRDLYGGRIDLLIGFVDTLIVMAIAMVLGGLAGYYGGWVDSLVMRVCDFMFNFPFLLLIIVLSAIFNTTSVWLLILVIGFTGWPGMTRLVRSLFLNLRESEFVLASRMSGAGPFRIIFRHMIPNVMGVMVVQATFAVAGFIAAEAALAVIGFGVKPPTPSWGDVLANSLGYFTLATEPYAWVPPAALITITILCINFIGDGLRDAFDPSFEA</sequence>
<dbReference type="Pfam" id="PF12911">
    <property type="entry name" value="OppC_N"/>
    <property type="match status" value="1"/>
</dbReference>
<evidence type="ECO:0000256" key="5">
    <source>
        <dbReference type="ARBA" id="ARBA00022989"/>
    </source>
</evidence>
<evidence type="ECO:0000313" key="11">
    <source>
        <dbReference type="Proteomes" id="UP000663505"/>
    </source>
</evidence>
<dbReference type="InterPro" id="IPR000515">
    <property type="entry name" value="MetI-like"/>
</dbReference>
<feature type="transmembrane region" description="Helical" evidence="7">
    <location>
        <begin position="37"/>
        <end position="59"/>
    </location>
</feature>
<keyword evidence="11" id="KW-1185">Reference proteome</keyword>
<dbReference type="EMBL" id="CP071182">
    <property type="protein sequence ID" value="QSO46435.1"/>
    <property type="molecule type" value="Genomic_DNA"/>
</dbReference>
<comment type="subcellular location">
    <subcellularLocation>
        <location evidence="1 7">Cell membrane</location>
        <topology evidence="1 7">Multi-pass membrane protein</topology>
    </subcellularLocation>
</comment>
<gene>
    <name evidence="10" type="ORF">JZ786_18435</name>
</gene>
<dbReference type="AlphaFoldDB" id="A0A9X7VX35"/>
<evidence type="ECO:0000256" key="7">
    <source>
        <dbReference type="RuleBase" id="RU363032"/>
    </source>
</evidence>
<evidence type="ECO:0000256" key="4">
    <source>
        <dbReference type="ARBA" id="ARBA00022692"/>
    </source>
</evidence>
<dbReference type="PANTHER" id="PTHR43386">
    <property type="entry name" value="OLIGOPEPTIDE TRANSPORT SYSTEM PERMEASE PROTEIN APPC"/>
    <property type="match status" value="1"/>
</dbReference>
<dbReference type="Proteomes" id="UP000663505">
    <property type="component" value="Chromosome"/>
</dbReference>
<name>A0A9X7VX35_9BACL</name>
<feature type="transmembrane region" description="Helical" evidence="7">
    <location>
        <begin position="216"/>
        <end position="245"/>
    </location>
</feature>
<protein>
    <submittedName>
        <fullName evidence="10">ABC transporter permease</fullName>
    </submittedName>
</protein>
<dbReference type="InterPro" id="IPR050366">
    <property type="entry name" value="BP-dependent_transpt_permease"/>
</dbReference>
<dbReference type="PANTHER" id="PTHR43386:SF1">
    <property type="entry name" value="D,D-DIPEPTIDE TRANSPORT SYSTEM PERMEASE PROTEIN DDPC-RELATED"/>
    <property type="match status" value="1"/>
</dbReference>
<organism evidence="10 11">
    <name type="scientific">Alicyclobacillus mengziensis</name>
    <dbReference type="NCBI Taxonomy" id="2931921"/>
    <lineage>
        <taxon>Bacteria</taxon>
        <taxon>Bacillati</taxon>
        <taxon>Bacillota</taxon>
        <taxon>Bacilli</taxon>
        <taxon>Bacillales</taxon>
        <taxon>Alicyclobacillaceae</taxon>
        <taxon>Alicyclobacillus</taxon>
    </lineage>
</organism>